<protein>
    <submittedName>
        <fullName evidence="1">Uncharacterized protein</fullName>
    </submittedName>
</protein>
<organism evidence="1 2">
    <name type="scientific">Larinioides sclopetarius</name>
    <dbReference type="NCBI Taxonomy" id="280406"/>
    <lineage>
        <taxon>Eukaryota</taxon>
        <taxon>Metazoa</taxon>
        <taxon>Ecdysozoa</taxon>
        <taxon>Arthropoda</taxon>
        <taxon>Chelicerata</taxon>
        <taxon>Arachnida</taxon>
        <taxon>Araneae</taxon>
        <taxon>Araneomorphae</taxon>
        <taxon>Entelegynae</taxon>
        <taxon>Araneoidea</taxon>
        <taxon>Araneidae</taxon>
        <taxon>Larinioides</taxon>
    </lineage>
</organism>
<dbReference type="Proteomes" id="UP001497382">
    <property type="component" value="Unassembled WGS sequence"/>
</dbReference>
<dbReference type="EMBL" id="CAXIEN010000112">
    <property type="protein sequence ID" value="CAL1278447.1"/>
    <property type="molecule type" value="Genomic_DNA"/>
</dbReference>
<comment type="caution">
    <text evidence="1">The sequence shown here is derived from an EMBL/GenBank/DDBJ whole genome shotgun (WGS) entry which is preliminary data.</text>
</comment>
<gene>
    <name evidence="1" type="ORF">LARSCL_LOCUS9780</name>
</gene>
<proteinExistence type="predicted"/>
<dbReference type="AlphaFoldDB" id="A0AAV2A458"/>
<dbReference type="PROSITE" id="PS51257">
    <property type="entry name" value="PROKAR_LIPOPROTEIN"/>
    <property type="match status" value="1"/>
</dbReference>
<keyword evidence="2" id="KW-1185">Reference proteome</keyword>
<evidence type="ECO:0000313" key="2">
    <source>
        <dbReference type="Proteomes" id="UP001497382"/>
    </source>
</evidence>
<evidence type="ECO:0000313" key="1">
    <source>
        <dbReference type="EMBL" id="CAL1278447.1"/>
    </source>
</evidence>
<accession>A0AAV2A458</accession>
<name>A0AAV2A458_9ARAC</name>
<reference evidence="1 2" key="1">
    <citation type="submission" date="2024-04" db="EMBL/GenBank/DDBJ databases">
        <authorList>
            <person name="Rising A."/>
            <person name="Reimegard J."/>
            <person name="Sonavane S."/>
            <person name="Akerstrom W."/>
            <person name="Nylinder S."/>
            <person name="Hedman E."/>
            <person name="Kallberg Y."/>
        </authorList>
    </citation>
    <scope>NUCLEOTIDE SEQUENCE [LARGE SCALE GENOMIC DNA]</scope>
</reference>
<sequence length="60" mass="6629">MKMGPIQFASILIGITSASCQRRREKSTASWFTAIDPYKLMVGFQRLVGCVHTIANGNEP</sequence>